<evidence type="ECO:0000313" key="1">
    <source>
        <dbReference type="EMBL" id="AMY21374.1"/>
    </source>
</evidence>
<dbReference type="OrthoDB" id="4793422at2"/>
<sequence length="145" mass="15996">MHSGLIALIILVVLLAGLVAAFAYRLAVLRRGGTAAIMRVLPSEGGAGWRHGIIRYGDNTLVFFKLSSLRPGPDHRLGRQDVQVGDRRAPRDTEFDIMTPDIAVLELSDNGKKYEMALDRSALTAFLSWVESRPSGRSRRRRPAA</sequence>
<keyword evidence="2" id="KW-1185">Reference proteome</keyword>
<dbReference type="InterPro" id="IPR019675">
    <property type="entry name" value="DUF2550"/>
</dbReference>
<dbReference type="GeneID" id="93555121"/>
<proteinExistence type="predicted"/>
<reference evidence="2" key="2">
    <citation type="submission" date="2016-04" db="EMBL/GenBank/DDBJ databases">
        <title>Complete Genome and Plasmid Sequences for Rhodococcus fascians D188 and Draft Sequences for Rhodococcus spp. Isolates PBTS 1 and PBTS 2.</title>
        <authorList>
            <person name="Stamer R."/>
            <person name="Vereecke D."/>
            <person name="Zhang Y."/>
            <person name="Schilkey F."/>
            <person name="Devitt N."/>
            <person name="Randall J."/>
        </authorList>
    </citation>
    <scope>NUCLEOTIDE SEQUENCE [LARGE SCALE GENOMIC DNA]</scope>
    <source>
        <strain evidence="2">PBTS2</strain>
    </source>
</reference>
<dbReference type="Pfam" id="PF10739">
    <property type="entry name" value="DUF2550"/>
    <property type="match status" value="1"/>
</dbReference>
<gene>
    <name evidence="1" type="ORF">A3Q41_00045</name>
</gene>
<evidence type="ECO:0000313" key="2">
    <source>
        <dbReference type="Proteomes" id="UP000076038"/>
    </source>
</evidence>
<dbReference type="PATRIC" id="fig|1653479.3.peg.43"/>
<dbReference type="AlphaFoldDB" id="A0A143QEQ2"/>
<dbReference type="RefSeq" id="WP_027497897.1">
    <property type="nucleotide sequence ID" value="NZ_CAKKLU010000022.1"/>
</dbReference>
<accession>A0A143QEQ2</accession>
<name>A0A143QEQ2_RHOFA</name>
<dbReference type="Proteomes" id="UP000076038">
    <property type="component" value="Chromosome"/>
</dbReference>
<accession>A0A260TQY2</accession>
<organism evidence="1 2">
    <name type="scientific">Rhodococcoides fascians</name>
    <name type="common">Rhodococcus fascians</name>
    <dbReference type="NCBI Taxonomy" id="1828"/>
    <lineage>
        <taxon>Bacteria</taxon>
        <taxon>Bacillati</taxon>
        <taxon>Actinomycetota</taxon>
        <taxon>Actinomycetes</taxon>
        <taxon>Mycobacteriales</taxon>
        <taxon>Nocardiaceae</taxon>
        <taxon>Rhodococcoides</taxon>
    </lineage>
</organism>
<evidence type="ECO:0008006" key="3">
    <source>
        <dbReference type="Google" id="ProtNLM"/>
    </source>
</evidence>
<reference evidence="1 2" key="1">
    <citation type="journal article" date="2016" name="Genome Announc.">
        <title>Complete Genome and Plasmid Sequences for Rhodococcus fascians D188 and Draft Sequences for Rhodococcus Isolates PBTS 1 and PBTS 2.</title>
        <authorList>
            <person name="Stamler R.A."/>
            <person name="Vereecke D."/>
            <person name="Zhang Y."/>
            <person name="Schilkey F."/>
            <person name="Devitt N."/>
            <person name="Randall J.J."/>
        </authorList>
    </citation>
    <scope>NUCLEOTIDE SEQUENCE [LARGE SCALE GENOMIC DNA]</scope>
    <source>
        <strain evidence="1 2">PBTS2</strain>
    </source>
</reference>
<dbReference type="EMBL" id="CP015220">
    <property type="protein sequence ID" value="AMY21374.1"/>
    <property type="molecule type" value="Genomic_DNA"/>
</dbReference>
<dbReference type="KEGG" id="rhs:A3Q41_00045"/>
<protein>
    <recommendedName>
        <fullName evidence="3">DUF2550 domain-containing protein</fullName>
    </recommendedName>
</protein>